<keyword evidence="2" id="KW-1185">Reference proteome</keyword>
<dbReference type="KEGG" id="wso:WSWS_00975"/>
<name>A0A288QN65_9LACO</name>
<proteinExistence type="predicted"/>
<dbReference type="Proteomes" id="UP000254912">
    <property type="component" value="Unassembled WGS sequence"/>
</dbReference>
<reference evidence="1 2" key="1">
    <citation type="submission" date="2018-07" db="EMBL/GenBank/DDBJ databases">
        <title>Genomic Encyclopedia of Type Strains, Phase III (KMG-III): the genomes of soil and plant-associated and newly described type strains.</title>
        <authorList>
            <person name="Whitman W."/>
        </authorList>
    </citation>
    <scope>NUCLEOTIDE SEQUENCE [LARGE SCALE GENOMIC DNA]</scope>
    <source>
        <strain evidence="1 2">CECT 7031</strain>
    </source>
</reference>
<dbReference type="InterPro" id="IPR035919">
    <property type="entry name" value="EAL_sf"/>
</dbReference>
<protein>
    <submittedName>
        <fullName evidence="1">EAL domain-containing protein (Putative c-di-GMP-specific phosphodiesterase class I)</fullName>
    </submittedName>
</protein>
<dbReference type="PROSITE" id="PS50883">
    <property type="entry name" value="EAL"/>
    <property type="match status" value="1"/>
</dbReference>
<dbReference type="AlphaFoldDB" id="A0A288QN65"/>
<evidence type="ECO:0000313" key="2">
    <source>
        <dbReference type="Proteomes" id="UP000254912"/>
    </source>
</evidence>
<sequence length="270" mass="31357">MLIEVLIIIALIFFIACAIAIMVSYIWARRQNGIFPKTMDGIDQYRFDFQKIVDKDGHVSGYEALLRKYDAADAKWSLPEDIAKFTLREIIYLLNKSSIENKYPDAFLAINISLTQLVDPRYVYFIDWLTGEIYPMNVHIEFQIDPTKTIGPVMHSRLTRNLRLSKKMGVKVILEQVSPDMKYYKKVKKYLKMLSGVKIPLSKFQKSGDSDWFYHNIGDWVRLSKDSNVTVDLTEIEAIEGVELADLFYVGNRQGYFIGKPEYLENTLKH</sequence>
<organism evidence="1 2">
    <name type="scientific">Weissella soli</name>
    <dbReference type="NCBI Taxonomy" id="155866"/>
    <lineage>
        <taxon>Bacteria</taxon>
        <taxon>Bacillati</taxon>
        <taxon>Bacillota</taxon>
        <taxon>Bacilli</taxon>
        <taxon>Lactobacillales</taxon>
        <taxon>Lactobacillaceae</taxon>
        <taxon>Weissella</taxon>
    </lineage>
</organism>
<dbReference type="SUPFAM" id="SSF141868">
    <property type="entry name" value="EAL domain-like"/>
    <property type="match status" value="1"/>
</dbReference>
<dbReference type="GeneID" id="94546168"/>
<dbReference type="Gene3D" id="3.20.20.450">
    <property type="entry name" value="EAL domain"/>
    <property type="match status" value="1"/>
</dbReference>
<evidence type="ECO:0000313" key="1">
    <source>
        <dbReference type="EMBL" id="RDL12169.1"/>
    </source>
</evidence>
<dbReference type="EMBL" id="QRAS01000001">
    <property type="protein sequence ID" value="RDL12169.1"/>
    <property type="molecule type" value="Genomic_DNA"/>
</dbReference>
<comment type="caution">
    <text evidence="1">The sequence shown here is derived from an EMBL/GenBank/DDBJ whole genome shotgun (WGS) entry which is preliminary data.</text>
</comment>
<accession>A0A288QN65</accession>
<dbReference type="RefSeq" id="WP_070230221.1">
    <property type="nucleotide sequence ID" value="NZ_BJYO01000002.1"/>
</dbReference>
<gene>
    <name evidence="1" type="ORF">DFP99_0604</name>
</gene>
<dbReference type="InterPro" id="IPR001633">
    <property type="entry name" value="EAL_dom"/>
</dbReference>